<evidence type="ECO:0000256" key="1">
    <source>
        <dbReference type="ARBA" id="ARBA00001946"/>
    </source>
</evidence>
<protein>
    <submittedName>
        <fullName evidence="5">Uncharacterized protein</fullName>
    </submittedName>
</protein>
<evidence type="ECO:0000256" key="3">
    <source>
        <dbReference type="ARBA" id="ARBA00022801"/>
    </source>
</evidence>
<dbReference type="Ensembl" id="ENSONIT00000073412.1">
    <property type="protein sequence ID" value="ENSONIP00000038038.1"/>
    <property type="gene ID" value="ENSONIG00000036047.1"/>
</dbReference>
<dbReference type="AlphaFoldDB" id="A0A669BRN6"/>
<reference evidence="5" key="3">
    <citation type="submission" date="2025-09" db="UniProtKB">
        <authorList>
            <consortium name="Ensembl"/>
        </authorList>
    </citation>
    <scope>IDENTIFICATION</scope>
</reference>
<evidence type="ECO:0000313" key="6">
    <source>
        <dbReference type="Proteomes" id="UP000005207"/>
    </source>
</evidence>
<keyword evidence="6" id="KW-1185">Reference proteome</keyword>
<organism evidence="5 6">
    <name type="scientific">Oreochromis niloticus</name>
    <name type="common">Nile tilapia</name>
    <name type="synonym">Tilapia nilotica</name>
    <dbReference type="NCBI Taxonomy" id="8128"/>
    <lineage>
        <taxon>Eukaryota</taxon>
        <taxon>Metazoa</taxon>
        <taxon>Chordata</taxon>
        <taxon>Craniata</taxon>
        <taxon>Vertebrata</taxon>
        <taxon>Euteleostomi</taxon>
        <taxon>Actinopterygii</taxon>
        <taxon>Neopterygii</taxon>
        <taxon>Teleostei</taxon>
        <taxon>Neoteleostei</taxon>
        <taxon>Acanthomorphata</taxon>
        <taxon>Ovalentaria</taxon>
        <taxon>Cichlomorphae</taxon>
        <taxon>Cichliformes</taxon>
        <taxon>Cichlidae</taxon>
        <taxon>African cichlids</taxon>
        <taxon>Pseudocrenilabrinae</taxon>
        <taxon>Oreochromini</taxon>
        <taxon>Oreochromis</taxon>
    </lineage>
</organism>
<evidence type="ECO:0000256" key="2">
    <source>
        <dbReference type="ARBA" id="ARBA00022723"/>
    </source>
</evidence>
<keyword evidence="2" id="KW-0479">Metal-binding</keyword>
<dbReference type="GO" id="GO:0052751">
    <property type="term" value="F:GDP-mannose hydrolase activity"/>
    <property type="evidence" value="ECO:0007669"/>
    <property type="project" value="TreeGrafter"/>
</dbReference>
<comment type="cofactor">
    <cofactor evidence="1">
        <name>Mg(2+)</name>
        <dbReference type="ChEBI" id="CHEBI:18420"/>
    </cofactor>
</comment>
<reference evidence="6" key="1">
    <citation type="submission" date="2012-01" db="EMBL/GenBank/DDBJ databases">
        <title>The Genome Sequence of Oreochromis niloticus (Nile Tilapia).</title>
        <authorList>
            <consortium name="Broad Institute Genome Assembly Team"/>
            <consortium name="Broad Institute Sequencing Platform"/>
            <person name="Di Palma F."/>
            <person name="Johnson J."/>
            <person name="Lander E.S."/>
            <person name="Lindblad-Toh K."/>
        </authorList>
    </citation>
    <scope>NUCLEOTIDE SEQUENCE [LARGE SCALE GENOMIC DNA]</scope>
</reference>
<dbReference type="PANTHER" id="PTHR31835:SF1">
    <property type="entry name" value="URIDINE DIPHOSPHATE GLUCOSE PYROPHOSPHATASE NUDT22"/>
    <property type="match status" value="1"/>
</dbReference>
<dbReference type="Proteomes" id="UP000005207">
    <property type="component" value="Linkage group LG19"/>
</dbReference>
<dbReference type="GeneTree" id="ENSGT00390000017869"/>
<dbReference type="OMA" id="XCSLTSE"/>
<accession>A0A669BRN6</accession>
<keyword evidence="3" id="KW-0378">Hydrolase</keyword>
<dbReference type="InParanoid" id="A0A669BRN6"/>
<evidence type="ECO:0000256" key="4">
    <source>
        <dbReference type="ARBA" id="ARBA00022842"/>
    </source>
</evidence>
<keyword evidence="4" id="KW-0460">Magnesium</keyword>
<proteinExistence type="predicted"/>
<reference evidence="5" key="2">
    <citation type="submission" date="2025-08" db="UniProtKB">
        <authorList>
            <consortium name="Ensembl"/>
        </authorList>
    </citation>
    <scope>IDENTIFICATION</scope>
</reference>
<dbReference type="InterPro" id="IPR055295">
    <property type="entry name" value="NUDT22/NUDT9-like"/>
</dbReference>
<dbReference type="PANTHER" id="PTHR31835">
    <property type="entry name" value="URIDINE DIPHOSPHATE GLUCOSE PYROPHOSPHATASE"/>
    <property type="match status" value="1"/>
</dbReference>
<name>A0A669BRN6_ORENI</name>
<evidence type="ECO:0000313" key="5">
    <source>
        <dbReference type="Ensembl" id="ENSONIP00000038038.1"/>
    </source>
</evidence>
<dbReference type="GO" id="GO:0046872">
    <property type="term" value="F:metal ion binding"/>
    <property type="evidence" value="ECO:0007669"/>
    <property type="project" value="UniProtKB-KW"/>
</dbReference>
<sequence length="215" mass="24176">MDPEVSVLLHCAHWQGLLRSQVQVELSERQTDLALERHIDEVWMKRVSKEPWLFNRAKFRLHSFCLIKRTPKIICVLDYLGTNWSCGVAKLRQRGEAEFGDPLTLLAQPLGVGGILCTSNGQVVMIRSQKVAEAGGLLDISGGHPERDMNKEDSVSPKCLMCCSYQPRCPRAVCERLGPGYFIHTSENVPSFFMKWKIVRSDPTHGTSQPTNIAV</sequence>